<name>A0A7R9J2M5_TIMCA</name>
<sequence>MKTPFSIFDRDLNLDLPVNGSLVYCKSSALDDVATEAACRRMDFWETRPQTIWESAEATLVNKWSAVELVKHLSPDTNISEESKHRWSCGLRHYSRSRLDCR</sequence>
<accession>A0A7R9J2M5</accession>
<dbReference type="AlphaFoldDB" id="A0A7R9J2M5"/>
<evidence type="ECO:0000313" key="1">
    <source>
        <dbReference type="EMBL" id="CAD7571386.1"/>
    </source>
</evidence>
<dbReference type="EMBL" id="OE180486">
    <property type="protein sequence ID" value="CAD7571386.1"/>
    <property type="molecule type" value="Genomic_DNA"/>
</dbReference>
<protein>
    <submittedName>
        <fullName evidence="1">(California timema) hypothetical protein</fullName>
    </submittedName>
</protein>
<proteinExistence type="predicted"/>
<reference evidence="1" key="1">
    <citation type="submission" date="2020-11" db="EMBL/GenBank/DDBJ databases">
        <authorList>
            <person name="Tran Van P."/>
        </authorList>
    </citation>
    <scope>NUCLEOTIDE SEQUENCE</scope>
</reference>
<gene>
    <name evidence="1" type="ORF">TCMB3V08_LOCUS4062</name>
</gene>
<organism evidence="1">
    <name type="scientific">Timema californicum</name>
    <name type="common">California timema</name>
    <name type="synonym">Walking stick</name>
    <dbReference type="NCBI Taxonomy" id="61474"/>
    <lineage>
        <taxon>Eukaryota</taxon>
        <taxon>Metazoa</taxon>
        <taxon>Ecdysozoa</taxon>
        <taxon>Arthropoda</taxon>
        <taxon>Hexapoda</taxon>
        <taxon>Insecta</taxon>
        <taxon>Pterygota</taxon>
        <taxon>Neoptera</taxon>
        <taxon>Polyneoptera</taxon>
        <taxon>Phasmatodea</taxon>
        <taxon>Timematodea</taxon>
        <taxon>Timematoidea</taxon>
        <taxon>Timematidae</taxon>
        <taxon>Timema</taxon>
    </lineage>
</organism>